<sequence>MLISINAVYEFSLYRIYSLFLMFFTCLLKVAGAPGNPYNLNVN</sequence>
<evidence type="ECO:0000313" key="3">
    <source>
        <dbReference type="Proteomes" id="UP000680038"/>
    </source>
</evidence>
<feature type="transmembrane region" description="Helical" evidence="1">
    <location>
        <begin position="12"/>
        <end position="31"/>
    </location>
</feature>
<protein>
    <submittedName>
        <fullName evidence="2">Uncharacterized protein</fullName>
    </submittedName>
</protein>
<keyword evidence="3" id="KW-1185">Reference proteome</keyword>
<proteinExistence type="predicted"/>
<evidence type="ECO:0000256" key="1">
    <source>
        <dbReference type="SAM" id="Phobius"/>
    </source>
</evidence>
<keyword evidence="1" id="KW-0812">Transmembrane</keyword>
<keyword evidence="1" id="KW-0472">Membrane</keyword>
<organism evidence="2 3">
    <name type="scientific">Dyadobacter helix</name>
    <dbReference type="NCBI Taxonomy" id="2822344"/>
    <lineage>
        <taxon>Bacteria</taxon>
        <taxon>Pseudomonadati</taxon>
        <taxon>Bacteroidota</taxon>
        <taxon>Cytophagia</taxon>
        <taxon>Cytophagales</taxon>
        <taxon>Spirosomataceae</taxon>
        <taxon>Dyadobacter</taxon>
    </lineage>
</organism>
<dbReference type="EMBL" id="CAJRAF010000001">
    <property type="protein sequence ID" value="CAG4988691.1"/>
    <property type="molecule type" value="Genomic_DNA"/>
</dbReference>
<dbReference type="Proteomes" id="UP000680038">
    <property type="component" value="Unassembled WGS sequence"/>
</dbReference>
<comment type="caution">
    <text evidence="2">The sequence shown here is derived from an EMBL/GenBank/DDBJ whole genome shotgun (WGS) entry which is preliminary data.</text>
</comment>
<keyword evidence="1" id="KW-1133">Transmembrane helix</keyword>
<name>A0A916NAL8_9BACT</name>
<reference evidence="2" key="1">
    <citation type="submission" date="2021-04" db="EMBL/GenBank/DDBJ databases">
        <authorList>
            <person name="Rodrigo-Torres L."/>
            <person name="Arahal R. D."/>
            <person name="Lucena T."/>
        </authorList>
    </citation>
    <scope>NUCLEOTIDE SEQUENCE</scope>
    <source>
        <strain evidence="2">CECT 9275</strain>
    </source>
</reference>
<accession>A0A916NAL8</accession>
<evidence type="ECO:0000313" key="2">
    <source>
        <dbReference type="EMBL" id="CAG4988691.1"/>
    </source>
</evidence>
<gene>
    <name evidence="2" type="ORF">DYBT9275_00138</name>
</gene>
<dbReference type="AlphaFoldDB" id="A0A916NAL8"/>